<evidence type="ECO:0000256" key="1">
    <source>
        <dbReference type="ARBA" id="ARBA00005854"/>
    </source>
</evidence>
<reference evidence="7" key="2">
    <citation type="submission" date="2025-08" db="UniProtKB">
        <authorList>
            <consortium name="Ensembl"/>
        </authorList>
    </citation>
    <scope>IDENTIFICATION</scope>
</reference>
<reference evidence="7" key="3">
    <citation type="submission" date="2025-09" db="UniProtKB">
        <authorList>
            <consortium name="Ensembl"/>
        </authorList>
    </citation>
    <scope>IDENTIFICATION</scope>
</reference>
<evidence type="ECO:0000259" key="6">
    <source>
        <dbReference type="Pfam" id="PF02826"/>
    </source>
</evidence>
<evidence type="ECO:0000313" key="8">
    <source>
        <dbReference type="Proteomes" id="UP000265120"/>
    </source>
</evidence>
<dbReference type="FunCoup" id="A0A3P8UXP8">
    <property type="interactions" value="62"/>
</dbReference>
<organism evidence="7 8">
    <name type="scientific">Cynoglossus semilaevis</name>
    <name type="common">Tongue sole</name>
    <dbReference type="NCBI Taxonomy" id="244447"/>
    <lineage>
        <taxon>Eukaryota</taxon>
        <taxon>Metazoa</taxon>
        <taxon>Chordata</taxon>
        <taxon>Craniata</taxon>
        <taxon>Vertebrata</taxon>
        <taxon>Euteleostomi</taxon>
        <taxon>Actinopterygii</taxon>
        <taxon>Neopterygii</taxon>
        <taxon>Teleostei</taxon>
        <taxon>Neoteleostei</taxon>
        <taxon>Acanthomorphata</taxon>
        <taxon>Carangaria</taxon>
        <taxon>Pleuronectiformes</taxon>
        <taxon>Pleuronectoidei</taxon>
        <taxon>Cynoglossidae</taxon>
        <taxon>Cynoglossinae</taxon>
        <taxon>Cynoglossus</taxon>
    </lineage>
</organism>
<comment type="similarity">
    <text evidence="1 4">Belongs to the D-isomer specific 2-hydroxyacid dehydrogenase family.</text>
</comment>
<reference evidence="7 8" key="1">
    <citation type="journal article" date="2014" name="Nat. Genet.">
        <title>Whole-genome sequence of a flatfish provides insights into ZW sex chromosome evolution and adaptation to a benthic lifestyle.</title>
        <authorList>
            <person name="Chen S."/>
            <person name="Zhang G."/>
            <person name="Shao C."/>
            <person name="Huang Q."/>
            <person name="Liu G."/>
            <person name="Zhang P."/>
            <person name="Song W."/>
            <person name="An N."/>
            <person name="Chalopin D."/>
            <person name="Volff J.N."/>
            <person name="Hong Y."/>
            <person name="Li Q."/>
            <person name="Sha Z."/>
            <person name="Zhou H."/>
            <person name="Xie M."/>
            <person name="Yu Q."/>
            <person name="Liu Y."/>
            <person name="Xiang H."/>
            <person name="Wang N."/>
            <person name="Wu K."/>
            <person name="Yang C."/>
            <person name="Zhou Q."/>
            <person name="Liao X."/>
            <person name="Yang L."/>
            <person name="Hu Q."/>
            <person name="Zhang J."/>
            <person name="Meng L."/>
            <person name="Jin L."/>
            <person name="Tian Y."/>
            <person name="Lian J."/>
            <person name="Yang J."/>
            <person name="Miao G."/>
            <person name="Liu S."/>
            <person name="Liang Z."/>
            <person name="Yan F."/>
            <person name="Li Y."/>
            <person name="Sun B."/>
            <person name="Zhang H."/>
            <person name="Zhang J."/>
            <person name="Zhu Y."/>
            <person name="Du M."/>
            <person name="Zhao Y."/>
            <person name="Schartl M."/>
            <person name="Tang Q."/>
            <person name="Wang J."/>
        </authorList>
    </citation>
    <scope>NUCLEOTIDE SEQUENCE</scope>
</reference>
<dbReference type="InterPro" id="IPR006139">
    <property type="entry name" value="D-isomer_2_OHA_DH_cat_dom"/>
</dbReference>
<dbReference type="GO" id="GO:0005829">
    <property type="term" value="C:cytosol"/>
    <property type="evidence" value="ECO:0007669"/>
    <property type="project" value="TreeGrafter"/>
</dbReference>
<keyword evidence="2 4" id="KW-0560">Oxidoreductase</keyword>
<name>A0A3P8UXP8_CYNSE</name>
<evidence type="ECO:0000313" key="7">
    <source>
        <dbReference type="Ensembl" id="ENSCSEP00000007137.1"/>
    </source>
</evidence>
<accession>A0A3P8UXP8</accession>
<dbReference type="FunFam" id="3.40.50.720:FF:000026">
    <property type="entry name" value="Glyoxylate/hydroxypyruvate reductase B"/>
    <property type="match status" value="1"/>
</dbReference>
<dbReference type="InterPro" id="IPR050223">
    <property type="entry name" value="D-isomer_2-hydroxyacid_DH"/>
</dbReference>
<evidence type="ECO:0000256" key="3">
    <source>
        <dbReference type="ARBA" id="ARBA00073306"/>
    </source>
</evidence>
<dbReference type="Ensembl" id="ENSCSET00000007214.1">
    <property type="protein sequence ID" value="ENSCSEP00000007137.1"/>
    <property type="gene ID" value="ENSCSEG00000004614.1"/>
</dbReference>
<dbReference type="AlphaFoldDB" id="A0A3P8UXP8"/>
<dbReference type="SUPFAM" id="SSF51735">
    <property type="entry name" value="NAD(P)-binding Rossmann-fold domains"/>
    <property type="match status" value="1"/>
</dbReference>
<dbReference type="RefSeq" id="XP_024919867.1">
    <property type="nucleotide sequence ID" value="XM_025064099.1"/>
</dbReference>
<dbReference type="KEGG" id="csem:103391744"/>
<dbReference type="Pfam" id="PF00389">
    <property type="entry name" value="2-Hacid_dh"/>
    <property type="match status" value="1"/>
</dbReference>
<dbReference type="GO" id="GO:0030267">
    <property type="term" value="F:glyoxylate reductase (NADPH) activity"/>
    <property type="evidence" value="ECO:0007669"/>
    <property type="project" value="TreeGrafter"/>
</dbReference>
<sequence length="327" mass="35841">MEEEKPWVLISEVGGEAGLNEELADIVKQHFRIVPYKELLENPQHLGPKIQVAFQWKFLPEFNPGLFKMLPSLKLAVSGGVGIDHLDVPFINSLGVKVANTPGAVSDATADFAMGLLLTSARKILEGHQIAIDPKTVRIQQSLMGSEVTGSTLGIIGMGDIGYRIAQRSCGFQMRILYHNRRKRSAEDEEAVKASYCEGLDDLLRRSDFVMLAVKLTSDTIGLIGQRELSLMKPTATLINISRGQVVDQDALVKALQSGTIHAAALDVTHPEPLPRDHPLLRMPNVLITPHIGVNTYNTTCKMVEKMVENALAATRGLPIPNEVRSK</sequence>
<dbReference type="SUPFAM" id="SSF52283">
    <property type="entry name" value="Formate/glycerate dehydrogenase catalytic domain-like"/>
    <property type="match status" value="1"/>
</dbReference>
<dbReference type="Pfam" id="PF02826">
    <property type="entry name" value="2-Hacid_dh_C"/>
    <property type="match status" value="1"/>
</dbReference>
<dbReference type="OMA" id="VMDAAPS"/>
<dbReference type="GeneID" id="103391744"/>
<feature type="domain" description="D-isomer specific 2-hydroxyacid dehydrogenase NAD-binding" evidence="6">
    <location>
        <begin position="114"/>
        <end position="293"/>
    </location>
</feature>
<dbReference type="GeneTree" id="ENSGT00940000162740"/>
<protein>
    <recommendedName>
        <fullName evidence="3">Glyoxylate reductase/hydroxypyruvate reductase</fullName>
    </recommendedName>
</protein>
<evidence type="ECO:0000256" key="4">
    <source>
        <dbReference type="RuleBase" id="RU003719"/>
    </source>
</evidence>
<dbReference type="InterPro" id="IPR036291">
    <property type="entry name" value="NAD(P)-bd_dom_sf"/>
</dbReference>
<dbReference type="InterPro" id="IPR006140">
    <property type="entry name" value="D-isomer_DH_NAD-bd"/>
</dbReference>
<dbReference type="OrthoDB" id="298012at2759"/>
<evidence type="ECO:0000259" key="5">
    <source>
        <dbReference type="Pfam" id="PF00389"/>
    </source>
</evidence>
<evidence type="ECO:0000256" key="2">
    <source>
        <dbReference type="ARBA" id="ARBA00023002"/>
    </source>
</evidence>
<dbReference type="Proteomes" id="UP000265120">
    <property type="component" value="Chromosome 16"/>
</dbReference>
<feature type="domain" description="D-isomer specific 2-hydroxyacid dehydrogenase catalytic" evidence="5">
    <location>
        <begin position="66"/>
        <end position="324"/>
    </location>
</feature>
<dbReference type="PANTHER" id="PTHR10996">
    <property type="entry name" value="2-HYDROXYACID DEHYDROGENASE-RELATED"/>
    <property type="match status" value="1"/>
</dbReference>
<proteinExistence type="inferred from homology"/>
<dbReference type="Gene3D" id="3.40.50.720">
    <property type="entry name" value="NAD(P)-binding Rossmann-like Domain"/>
    <property type="match status" value="2"/>
</dbReference>
<dbReference type="GO" id="GO:0051287">
    <property type="term" value="F:NAD binding"/>
    <property type="evidence" value="ECO:0007669"/>
    <property type="project" value="InterPro"/>
</dbReference>
<dbReference type="InParanoid" id="A0A3P8UXP8"/>
<dbReference type="PANTHER" id="PTHR10996:SF257">
    <property type="entry name" value="GLYOXYLATE REDUCTASE 1"/>
    <property type="match status" value="1"/>
</dbReference>
<dbReference type="STRING" id="244447.ENSCSEP00000007137"/>
<keyword evidence="8" id="KW-1185">Reference proteome</keyword>
<dbReference type="GO" id="GO:0016618">
    <property type="term" value="F:hydroxypyruvate reductase [NAD(P)H] activity"/>
    <property type="evidence" value="ECO:0007669"/>
    <property type="project" value="TreeGrafter"/>
</dbReference>